<keyword evidence="17" id="KW-1185">Reference proteome</keyword>
<evidence type="ECO:0000256" key="10">
    <source>
        <dbReference type="ARBA" id="ARBA00023002"/>
    </source>
</evidence>
<feature type="region of interest" description="Disordered" evidence="15">
    <location>
        <begin position="1"/>
        <end position="31"/>
    </location>
</feature>
<evidence type="ECO:0000256" key="5">
    <source>
        <dbReference type="ARBA" id="ARBA00012881"/>
    </source>
</evidence>
<dbReference type="FunFam" id="3.50.50.60:FF:000195">
    <property type="entry name" value="L-ornithine N(5)-monooxygenase"/>
    <property type="match status" value="1"/>
</dbReference>
<comment type="catalytic activity">
    <reaction evidence="13">
        <text>L-ornithine + NADPH + O2 = N(5)-hydroxy-L-ornithine + NADP(+) + H2O</text>
        <dbReference type="Rhea" id="RHEA:41508"/>
        <dbReference type="ChEBI" id="CHEBI:15377"/>
        <dbReference type="ChEBI" id="CHEBI:15379"/>
        <dbReference type="ChEBI" id="CHEBI:46911"/>
        <dbReference type="ChEBI" id="CHEBI:57783"/>
        <dbReference type="ChEBI" id="CHEBI:58349"/>
        <dbReference type="ChEBI" id="CHEBI:78275"/>
        <dbReference type="EC" id="1.14.13.196"/>
    </reaction>
</comment>
<keyword evidence="9" id="KW-0521">NADP</keyword>
<reference evidence="16" key="2">
    <citation type="submission" date="2023-05" db="EMBL/GenBank/DDBJ databases">
        <authorList>
            <consortium name="Lawrence Berkeley National Laboratory"/>
            <person name="Steindorff A."/>
            <person name="Hensen N."/>
            <person name="Bonometti L."/>
            <person name="Westerberg I."/>
            <person name="Brannstrom I.O."/>
            <person name="Guillou S."/>
            <person name="Cros-Aarteil S."/>
            <person name="Calhoun S."/>
            <person name="Haridas S."/>
            <person name="Kuo A."/>
            <person name="Mondo S."/>
            <person name="Pangilinan J."/>
            <person name="Riley R."/>
            <person name="Labutti K."/>
            <person name="Andreopoulos B."/>
            <person name="Lipzen A."/>
            <person name="Chen C."/>
            <person name="Yanf M."/>
            <person name="Daum C."/>
            <person name="Ng V."/>
            <person name="Clum A."/>
            <person name="Ohm R."/>
            <person name="Martin F."/>
            <person name="Silar P."/>
            <person name="Natvig D."/>
            <person name="Lalanne C."/>
            <person name="Gautier V."/>
            <person name="Ament-Velasquez S.L."/>
            <person name="Kruys A."/>
            <person name="Hutchinson M.I."/>
            <person name="Powell A.J."/>
            <person name="Barry K."/>
            <person name="Miller A.N."/>
            <person name="Grigoriev I.V."/>
            <person name="Debuchy R."/>
            <person name="Gladieux P."/>
            <person name="Thoren M.H."/>
            <person name="Johannesson H."/>
        </authorList>
    </citation>
    <scope>NUCLEOTIDE SEQUENCE</scope>
    <source>
        <strain evidence="16">PSN243</strain>
    </source>
</reference>
<evidence type="ECO:0000256" key="14">
    <source>
        <dbReference type="ARBA" id="ARBA00049248"/>
    </source>
</evidence>
<keyword evidence="10" id="KW-0560">Oxidoreductase</keyword>
<evidence type="ECO:0000256" key="4">
    <source>
        <dbReference type="ARBA" id="ARBA00011881"/>
    </source>
</evidence>
<dbReference type="AlphaFoldDB" id="A0AAV9GHR3"/>
<dbReference type="InterPro" id="IPR036188">
    <property type="entry name" value="FAD/NAD-bd_sf"/>
</dbReference>
<dbReference type="SUPFAM" id="SSF51905">
    <property type="entry name" value="FAD/NAD(P)-binding domain"/>
    <property type="match status" value="1"/>
</dbReference>
<comment type="catalytic activity">
    <reaction evidence="14">
        <text>L-ornithine + NADH + O2 = N(5)-hydroxy-L-ornithine + NAD(+) + H2O</text>
        <dbReference type="Rhea" id="RHEA:41512"/>
        <dbReference type="ChEBI" id="CHEBI:15377"/>
        <dbReference type="ChEBI" id="CHEBI:15379"/>
        <dbReference type="ChEBI" id="CHEBI:46911"/>
        <dbReference type="ChEBI" id="CHEBI:57540"/>
        <dbReference type="ChEBI" id="CHEBI:57945"/>
        <dbReference type="ChEBI" id="CHEBI:78275"/>
        <dbReference type="EC" id="1.14.13.196"/>
    </reaction>
</comment>
<organism evidence="16 17">
    <name type="scientific">Podospora aff. communis PSN243</name>
    <dbReference type="NCBI Taxonomy" id="3040156"/>
    <lineage>
        <taxon>Eukaryota</taxon>
        <taxon>Fungi</taxon>
        <taxon>Dikarya</taxon>
        <taxon>Ascomycota</taxon>
        <taxon>Pezizomycotina</taxon>
        <taxon>Sordariomycetes</taxon>
        <taxon>Sordariomycetidae</taxon>
        <taxon>Sordariales</taxon>
        <taxon>Podosporaceae</taxon>
        <taxon>Podospora</taxon>
    </lineage>
</organism>
<evidence type="ECO:0000256" key="12">
    <source>
        <dbReference type="ARBA" id="ARBA00030351"/>
    </source>
</evidence>
<dbReference type="GO" id="GO:0004497">
    <property type="term" value="F:monooxygenase activity"/>
    <property type="evidence" value="ECO:0007669"/>
    <property type="project" value="UniProtKB-KW"/>
</dbReference>
<accession>A0AAV9GHR3</accession>
<sequence length="558" mass="61534">MGNSASLSAAEQIGNGSTPDVIDSTSQQNGTTHTVKALNGLNGVANGVHDDVPELVNGNAAPSAAPIAETPAVVHTEDITVTKSPFVRPSAPDIVYDLVCIGFGPASLAIAIALHDEMEAGRLKTPPKVLFLEKQAQFAWHAGMLLPGAKMQISFIKDLASLRNPRSNFTFLNYLHKNDRLVEFTNLDTFLPARVEYEDYLRWCARHFDDVVKYQNEVVSVSPVKEDGPLKTFTVGSRNIVSGEITSYTARNVVLALGGQPSIPKSLPAKSPQVIHSSQYAQYVPQLLSDSSAPYRVAVVGAGQSAAEIFNNVQNLYPNSKTYLIMRSEFLKPSDDSPFVNSIFNPEYIDRIYPKSSAYRAAFLDDARATNYSVVRLELIEHLYEKMYHQRRILGVDEKKWPHRILAGRKLVNVNEKGDKLQVKVALSLPGEVERQDGPLLEEEDLEVDLIICATGYQRRAHVDMLKDLWSLLPENAENGSVQVARKDRWLVETEDARQRVLEVARNYGVRFTPGAVSPESGVWLQGCCEATHGLSDTLLSVLSTRSGEMVGSIFGKR</sequence>
<evidence type="ECO:0000313" key="17">
    <source>
        <dbReference type="Proteomes" id="UP001321760"/>
    </source>
</evidence>
<evidence type="ECO:0000256" key="2">
    <source>
        <dbReference type="ARBA" id="ARBA00004924"/>
    </source>
</evidence>
<evidence type="ECO:0000256" key="7">
    <source>
        <dbReference type="ARBA" id="ARBA00022630"/>
    </source>
</evidence>
<evidence type="ECO:0000256" key="9">
    <source>
        <dbReference type="ARBA" id="ARBA00022857"/>
    </source>
</evidence>
<dbReference type="Gene3D" id="3.50.50.60">
    <property type="entry name" value="FAD/NAD(P)-binding domain"/>
    <property type="match status" value="1"/>
</dbReference>
<dbReference type="Pfam" id="PF13434">
    <property type="entry name" value="Lys_Orn_oxgnase"/>
    <property type="match status" value="1"/>
</dbReference>
<keyword evidence="8" id="KW-0274">FAD</keyword>
<keyword evidence="11" id="KW-0503">Monooxygenase</keyword>
<evidence type="ECO:0000256" key="8">
    <source>
        <dbReference type="ARBA" id="ARBA00022827"/>
    </source>
</evidence>
<evidence type="ECO:0000256" key="3">
    <source>
        <dbReference type="ARBA" id="ARBA00007588"/>
    </source>
</evidence>
<keyword evidence="7" id="KW-0285">Flavoprotein</keyword>
<evidence type="ECO:0000256" key="15">
    <source>
        <dbReference type="SAM" id="MobiDB-lite"/>
    </source>
</evidence>
<evidence type="ECO:0000256" key="6">
    <source>
        <dbReference type="ARBA" id="ARBA00018612"/>
    </source>
</evidence>
<dbReference type="EMBL" id="MU865951">
    <property type="protein sequence ID" value="KAK4447271.1"/>
    <property type="molecule type" value="Genomic_DNA"/>
</dbReference>
<dbReference type="PANTHER" id="PTHR42802:SF1">
    <property type="entry name" value="L-ORNITHINE N(5)-MONOOXYGENASE"/>
    <property type="match status" value="1"/>
</dbReference>
<comment type="subunit">
    <text evidence="4">Homotetramer.</text>
</comment>
<dbReference type="PANTHER" id="PTHR42802">
    <property type="entry name" value="MONOOXYGENASE"/>
    <property type="match status" value="1"/>
</dbReference>
<proteinExistence type="inferred from homology"/>
<name>A0AAV9GHR3_9PEZI</name>
<dbReference type="PRINTS" id="PR00368">
    <property type="entry name" value="FADPNR"/>
</dbReference>
<evidence type="ECO:0000256" key="11">
    <source>
        <dbReference type="ARBA" id="ARBA00023033"/>
    </source>
</evidence>
<comment type="similarity">
    <text evidence="3">Belongs to the lysine N(6)-hydroxylase/L-ornithine N(5)-oxygenase family.</text>
</comment>
<comment type="pathway">
    <text evidence="2">Siderophore biosynthesis.</text>
</comment>
<comment type="caution">
    <text evidence="16">The sequence shown here is derived from an EMBL/GenBank/DDBJ whole genome shotgun (WGS) entry which is preliminary data.</text>
</comment>
<dbReference type="Proteomes" id="UP001321760">
    <property type="component" value="Unassembled WGS sequence"/>
</dbReference>
<evidence type="ECO:0000256" key="1">
    <source>
        <dbReference type="ARBA" id="ARBA00001974"/>
    </source>
</evidence>
<evidence type="ECO:0000256" key="13">
    <source>
        <dbReference type="ARBA" id="ARBA00047598"/>
    </source>
</evidence>
<dbReference type="GO" id="GO:0019290">
    <property type="term" value="P:siderophore biosynthetic process"/>
    <property type="evidence" value="ECO:0007669"/>
    <property type="project" value="UniProtKB-ARBA"/>
</dbReference>
<reference evidence="16" key="1">
    <citation type="journal article" date="2023" name="Mol. Phylogenet. Evol.">
        <title>Genome-scale phylogeny and comparative genomics of the fungal order Sordariales.</title>
        <authorList>
            <person name="Hensen N."/>
            <person name="Bonometti L."/>
            <person name="Westerberg I."/>
            <person name="Brannstrom I.O."/>
            <person name="Guillou S."/>
            <person name="Cros-Aarteil S."/>
            <person name="Calhoun S."/>
            <person name="Haridas S."/>
            <person name="Kuo A."/>
            <person name="Mondo S."/>
            <person name="Pangilinan J."/>
            <person name="Riley R."/>
            <person name="LaButti K."/>
            <person name="Andreopoulos B."/>
            <person name="Lipzen A."/>
            <person name="Chen C."/>
            <person name="Yan M."/>
            <person name="Daum C."/>
            <person name="Ng V."/>
            <person name="Clum A."/>
            <person name="Steindorff A."/>
            <person name="Ohm R.A."/>
            <person name="Martin F."/>
            <person name="Silar P."/>
            <person name="Natvig D.O."/>
            <person name="Lalanne C."/>
            <person name="Gautier V."/>
            <person name="Ament-Velasquez S.L."/>
            <person name="Kruys A."/>
            <person name="Hutchinson M.I."/>
            <person name="Powell A.J."/>
            <person name="Barry K."/>
            <person name="Miller A.N."/>
            <person name="Grigoriev I.V."/>
            <person name="Debuchy R."/>
            <person name="Gladieux P."/>
            <person name="Hiltunen Thoren M."/>
            <person name="Johannesson H."/>
        </authorList>
    </citation>
    <scope>NUCLEOTIDE SEQUENCE</scope>
    <source>
        <strain evidence="16">PSN243</strain>
    </source>
</reference>
<protein>
    <recommendedName>
        <fullName evidence="6">L-ornithine N(5)-monooxygenase</fullName>
        <ecNumber evidence="5">1.14.13.196</ecNumber>
    </recommendedName>
    <alternativeName>
        <fullName evidence="12">L-ornithine N(5)-oxygenase</fullName>
    </alternativeName>
</protein>
<evidence type="ECO:0000313" key="16">
    <source>
        <dbReference type="EMBL" id="KAK4447271.1"/>
    </source>
</evidence>
<comment type="cofactor">
    <cofactor evidence="1">
        <name>FAD</name>
        <dbReference type="ChEBI" id="CHEBI:57692"/>
    </cofactor>
</comment>
<gene>
    <name evidence="16" type="ORF">QBC34DRAFT_303628</name>
</gene>
<dbReference type="InterPro" id="IPR025700">
    <property type="entry name" value="Lys/Orn_oxygenase"/>
</dbReference>
<dbReference type="EC" id="1.14.13.196" evidence="5"/>
<dbReference type="GO" id="GO:0006879">
    <property type="term" value="P:intracellular iron ion homeostasis"/>
    <property type="evidence" value="ECO:0007669"/>
    <property type="project" value="TreeGrafter"/>
</dbReference>